<dbReference type="CDD" id="cd01038">
    <property type="entry name" value="Endonuclease_DUF559"/>
    <property type="match status" value="1"/>
</dbReference>
<dbReference type="RefSeq" id="WP_278041749.1">
    <property type="nucleotide sequence ID" value="NZ_SGXE01000001.1"/>
</dbReference>
<evidence type="ECO:0000259" key="1">
    <source>
        <dbReference type="Pfam" id="PF04480"/>
    </source>
</evidence>
<sequence length="121" mass="14418">MALQNILPYTTEARERAKTLRKNMTQSEKLFWDNVRKNQLGTKFYRQFPILDYVVDFYVKEIGLAIEIDGEYHNSQFLEDSKRQERIEKLGVQFLRFSNNQINNDLPNVIQEITETISELQ</sequence>
<dbReference type="InterPro" id="IPR011335">
    <property type="entry name" value="Restrct_endonuc-II-like"/>
</dbReference>
<dbReference type="Proteomes" id="UP000292262">
    <property type="component" value="Unassembled WGS sequence"/>
</dbReference>
<organism evidence="2 3">
    <name type="scientific">Aquimarina brevivitae</name>
    <dbReference type="NCBI Taxonomy" id="323412"/>
    <lineage>
        <taxon>Bacteria</taxon>
        <taxon>Pseudomonadati</taxon>
        <taxon>Bacteroidota</taxon>
        <taxon>Flavobacteriia</taxon>
        <taxon>Flavobacteriales</taxon>
        <taxon>Flavobacteriaceae</taxon>
        <taxon>Aquimarina</taxon>
    </lineage>
</organism>
<dbReference type="PANTHER" id="PTHR38590:SF1">
    <property type="entry name" value="BLL0828 PROTEIN"/>
    <property type="match status" value="1"/>
</dbReference>
<name>A0A4V2F783_9FLAO</name>
<dbReference type="InterPro" id="IPR047216">
    <property type="entry name" value="Endonuclease_DUF559_bact"/>
</dbReference>
<keyword evidence="3" id="KW-1185">Reference proteome</keyword>
<dbReference type="AlphaFoldDB" id="A0A4V2F783"/>
<dbReference type="EMBL" id="SGXE01000001">
    <property type="protein sequence ID" value="RZS98919.1"/>
    <property type="molecule type" value="Genomic_DNA"/>
</dbReference>
<dbReference type="InterPro" id="IPR007569">
    <property type="entry name" value="DUF559"/>
</dbReference>
<dbReference type="Gene3D" id="3.40.960.10">
    <property type="entry name" value="VSR Endonuclease"/>
    <property type="match status" value="1"/>
</dbReference>
<comment type="caution">
    <text evidence="2">The sequence shown here is derived from an EMBL/GenBank/DDBJ whole genome shotgun (WGS) entry which is preliminary data.</text>
</comment>
<reference evidence="2 3" key="1">
    <citation type="submission" date="2019-02" db="EMBL/GenBank/DDBJ databases">
        <title>Genomic Encyclopedia of Type Strains, Phase IV (KMG-IV): sequencing the most valuable type-strain genomes for metagenomic binning, comparative biology and taxonomic classification.</title>
        <authorList>
            <person name="Goeker M."/>
        </authorList>
    </citation>
    <scope>NUCLEOTIDE SEQUENCE [LARGE SCALE GENOMIC DNA]</scope>
    <source>
        <strain evidence="2 3">DSM 17196</strain>
    </source>
</reference>
<gene>
    <name evidence="2" type="ORF">EV197_0120</name>
</gene>
<feature type="domain" description="DUF559" evidence="1">
    <location>
        <begin position="13"/>
        <end position="117"/>
    </location>
</feature>
<proteinExistence type="predicted"/>
<keyword evidence="2" id="KW-0378">Hydrolase</keyword>
<keyword evidence="2" id="KW-0540">Nuclease</keyword>
<dbReference type="PANTHER" id="PTHR38590">
    <property type="entry name" value="BLL0828 PROTEIN"/>
    <property type="match status" value="1"/>
</dbReference>
<dbReference type="GO" id="GO:0004519">
    <property type="term" value="F:endonuclease activity"/>
    <property type="evidence" value="ECO:0007669"/>
    <property type="project" value="UniProtKB-KW"/>
</dbReference>
<keyword evidence="2" id="KW-0255">Endonuclease</keyword>
<evidence type="ECO:0000313" key="3">
    <source>
        <dbReference type="Proteomes" id="UP000292262"/>
    </source>
</evidence>
<protein>
    <submittedName>
        <fullName evidence="2">Very-short-patch-repair endonuclease</fullName>
    </submittedName>
</protein>
<accession>A0A4V2F783</accession>
<dbReference type="Pfam" id="PF04480">
    <property type="entry name" value="DUF559"/>
    <property type="match status" value="1"/>
</dbReference>
<evidence type="ECO:0000313" key="2">
    <source>
        <dbReference type="EMBL" id="RZS98919.1"/>
    </source>
</evidence>
<dbReference type="SUPFAM" id="SSF52980">
    <property type="entry name" value="Restriction endonuclease-like"/>
    <property type="match status" value="1"/>
</dbReference>